<dbReference type="InterPro" id="IPR036259">
    <property type="entry name" value="MFS_trans_sf"/>
</dbReference>
<feature type="transmembrane region" description="Helical" evidence="8">
    <location>
        <begin position="269"/>
        <end position="291"/>
    </location>
</feature>
<evidence type="ECO:0000256" key="7">
    <source>
        <dbReference type="RuleBase" id="RU003346"/>
    </source>
</evidence>
<dbReference type="EMBL" id="QGMK01000040">
    <property type="protein sequence ID" value="TVY84968.1"/>
    <property type="molecule type" value="Genomic_DNA"/>
</dbReference>
<dbReference type="PANTHER" id="PTHR48022">
    <property type="entry name" value="PLASTIDIC GLUCOSE TRANSPORTER 4"/>
    <property type="match status" value="1"/>
</dbReference>
<feature type="signal peptide" evidence="9">
    <location>
        <begin position="1"/>
        <end position="31"/>
    </location>
</feature>
<evidence type="ECO:0000313" key="11">
    <source>
        <dbReference type="EMBL" id="TVY84968.1"/>
    </source>
</evidence>
<feature type="transmembrane region" description="Helical" evidence="8">
    <location>
        <begin position="407"/>
        <end position="429"/>
    </location>
</feature>
<evidence type="ECO:0000256" key="6">
    <source>
        <dbReference type="ARBA" id="ARBA00023136"/>
    </source>
</evidence>
<evidence type="ECO:0000256" key="4">
    <source>
        <dbReference type="ARBA" id="ARBA00022692"/>
    </source>
</evidence>
<dbReference type="Pfam" id="PF00083">
    <property type="entry name" value="Sugar_tr"/>
    <property type="match status" value="1"/>
</dbReference>
<evidence type="ECO:0000313" key="12">
    <source>
        <dbReference type="Proteomes" id="UP000469558"/>
    </source>
</evidence>
<gene>
    <name evidence="11" type="primary">LAC12_11</name>
    <name evidence="11" type="ORF">LSUE1_G000845</name>
</gene>
<dbReference type="GO" id="GO:0005351">
    <property type="term" value="F:carbohydrate:proton symporter activity"/>
    <property type="evidence" value="ECO:0007669"/>
    <property type="project" value="TreeGrafter"/>
</dbReference>
<dbReference type="PANTHER" id="PTHR48022:SF31">
    <property type="entry name" value="HEXOSE TRANSPORTER"/>
    <property type="match status" value="1"/>
</dbReference>
<feature type="transmembrane region" description="Helical" evidence="8">
    <location>
        <begin position="365"/>
        <end position="386"/>
    </location>
</feature>
<dbReference type="Gene3D" id="1.20.1250.20">
    <property type="entry name" value="MFS general substrate transporter like domains"/>
    <property type="match status" value="1"/>
</dbReference>
<feature type="transmembrane region" description="Helical" evidence="8">
    <location>
        <begin position="311"/>
        <end position="328"/>
    </location>
</feature>
<dbReference type="OrthoDB" id="4540492at2759"/>
<keyword evidence="6 8" id="KW-0472">Membrane</keyword>
<evidence type="ECO:0000256" key="8">
    <source>
        <dbReference type="SAM" id="Phobius"/>
    </source>
</evidence>
<dbReference type="SUPFAM" id="SSF103473">
    <property type="entry name" value="MFS general substrate transporter"/>
    <property type="match status" value="1"/>
</dbReference>
<dbReference type="Proteomes" id="UP000469558">
    <property type="component" value="Unassembled WGS sequence"/>
</dbReference>
<keyword evidence="4 8" id="KW-0812">Transmembrane</keyword>
<keyword evidence="5 8" id="KW-1133">Transmembrane helix</keyword>
<reference evidence="11 12" key="1">
    <citation type="submission" date="2018-05" db="EMBL/GenBank/DDBJ databases">
        <title>Genome sequencing and assembly of the regulated plant pathogen Lachnellula willkommii and related sister species for the development of diagnostic species identification markers.</title>
        <authorList>
            <person name="Giroux E."/>
            <person name="Bilodeau G."/>
        </authorList>
    </citation>
    <scope>NUCLEOTIDE SEQUENCE [LARGE SCALE GENOMIC DNA]</scope>
    <source>
        <strain evidence="11 12">CBS 268.59</strain>
    </source>
</reference>
<feature type="transmembrane region" description="Helical" evidence="8">
    <location>
        <begin position="148"/>
        <end position="170"/>
    </location>
</feature>
<dbReference type="PROSITE" id="PS51257">
    <property type="entry name" value="PROKAR_LIPOPROTEIN"/>
    <property type="match status" value="1"/>
</dbReference>
<evidence type="ECO:0000256" key="3">
    <source>
        <dbReference type="ARBA" id="ARBA00022448"/>
    </source>
</evidence>
<name>A0A8T9CH70_9HELO</name>
<feature type="domain" description="Major facilitator superfamily (MFS) profile" evidence="10">
    <location>
        <begin position="21"/>
        <end position="458"/>
    </location>
</feature>
<dbReference type="NCBIfam" id="TIGR00879">
    <property type="entry name" value="SP"/>
    <property type="match status" value="1"/>
</dbReference>
<protein>
    <submittedName>
        <fullName evidence="11">Lactose permease</fullName>
    </submittedName>
</protein>
<keyword evidence="3 7" id="KW-0813">Transport</keyword>
<comment type="subcellular location">
    <subcellularLocation>
        <location evidence="1">Membrane</location>
        <topology evidence="1">Multi-pass membrane protein</topology>
    </subcellularLocation>
</comment>
<feature type="transmembrane region" description="Helical" evidence="8">
    <location>
        <begin position="435"/>
        <end position="455"/>
    </location>
</feature>
<dbReference type="PROSITE" id="PS50850">
    <property type="entry name" value="MFS"/>
    <property type="match status" value="1"/>
</dbReference>
<comment type="caution">
    <text evidence="11">The sequence shown here is derived from an EMBL/GenBank/DDBJ whole genome shotgun (WGS) entry which is preliminary data.</text>
</comment>
<evidence type="ECO:0000256" key="1">
    <source>
        <dbReference type="ARBA" id="ARBA00004141"/>
    </source>
</evidence>
<feature type="transmembrane region" description="Helical" evidence="8">
    <location>
        <begin position="176"/>
        <end position="199"/>
    </location>
</feature>
<dbReference type="InterPro" id="IPR020846">
    <property type="entry name" value="MFS_dom"/>
</dbReference>
<feature type="transmembrane region" description="Helical" evidence="8">
    <location>
        <begin position="335"/>
        <end position="359"/>
    </location>
</feature>
<dbReference type="GO" id="GO:0016020">
    <property type="term" value="C:membrane"/>
    <property type="evidence" value="ECO:0007669"/>
    <property type="project" value="UniProtKB-SubCell"/>
</dbReference>
<evidence type="ECO:0000259" key="10">
    <source>
        <dbReference type="PROSITE" id="PS50850"/>
    </source>
</evidence>
<dbReference type="InterPro" id="IPR050360">
    <property type="entry name" value="MFS_Sugar_Transporters"/>
</dbReference>
<evidence type="ECO:0000256" key="2">
    <source>
        <dbReference type="ARBA" id="ARBA00010992"/>
    </source>
</evidence>
<keyword evidence="9" id="KW-0732">Signal</keyword>
<dbReference type="FunFam" id="1.20.1250.20:FF:000134">
    <property type="entry name" value="MFS sugar transporter protein"/>
    <property type="match status" value="1"/>
</dbReference>
<feature type="chain" id="PRO_5035920292" evidence="9">
    <location>
        <begin position="32"/>
        <end position="518"/>
    </location>
</feature>
<sequence>MDNPKFNLVPKSSRLISILLVAASCVTSSETLGFDGSMMNGLNILPSYTDFFHLNTTTLALNTASVWLGGCIAGFFYGLVTDAIGRKNSLLLAAIITILGVILQTASQNVAMFVVSRIIIGFGTAGSGSAGPTYLAETLPFEWRAWGLGVFYDFWYVGGLIASGVTYGTAKMDSTWAWRIPSALQGLFSVVCILLLPFIPESPRWLVHKGRHEEALEVVALTYADGDQQNPVVLAQYKQIIDTLKYEVENGETLGLMQTVKTPSSRKRLLLAISVAIITMLSGNNIISYYLGTMLDNAGITDTTTQLEINIILNAWCLTIALIGTYLVDKMGRKLVAVCSTIFLIIFLFMFGGLTAAYGTSTNTAGIYGTVAALFLFQGSYSFGWTPLTVLYPPEVLNFPIRANGMAIYNFFTNAVGLLVTFAFPYALATIEWKIYMINGAWDVLELAFVLYFWVETKGKTLEEIDELFDGVKHSDVPDLEAILNGKVDVSDLIVESVEVTDKAQAKVGVKGAKDDAE</sequence>
<evidence type="ECO:0000256" key="5">
    <source>
        <dbReference type="ARBA" id="ARBA00022989"/>
    </source>
</evidence>
<evidence type="ECO:0000256" key="9">
    <source>
        <dbReference type="SAM" id="SignalP"/>
    </source>
</evidence>
<feature type="transmembrane region" description="Helical" evidence="8">
    <location>
        <begin position="57"/>
        <end position="77"/>
    </location>
</feature>
<feature type="transmembrane region" description="Helical" evidence="8">
    <location>
        <begin position="89"/>
        <end position="107"/>
    </location>
</feature>
<dbReference type="AlphaFoldDB" id="A0A8T9CH70"/>
<feature type="transmembrane region" description="Helical" evidence="8">
    <location>
        <begin position="113"/>
        <end position="136"/>
    </location>
</feature>
<keyword evidence="12" id="KW-1185">Reference proteome</keyword>
<dbReference type="InterPro" id="IPR005828">
    <property type="entry name" value="MFS_sugar_transport-like"/>
</dbReference>
<comment type="similarity">
    <text evidence="2 7">Belongs to the major facilitator superfamily. Sugar transporter (TC 2.A.1.1) family.</text>
</comment>
<dbReference type="InterPro" id="IPR003663">
    <property type="entry name" value="Sugar/inositol_transpt"/>
</dbReference>
<proteinExistence type="inferred from homology"/>
<organism evidence="11 12">
    <name type="scientific">Lachnellula suecica</name>
    <dbReference type="NCBI Taxonomy" id="602035"/>
    <lineage>
        <taxon>Eukaryota</taxon>
        <taxon>Fungi</taxon>
        <taxon>Dikarya</taxon>
        <taxon>Ascomycota</taxon>
        <taxon>Pezizomycotina</taxon>
        <taxon>Leotiomycetes</taxon>
        <taxon>Helotiales</taxon>
        <taxon>Lachnaceae</taxon>
        <taxon>Lachnellula</taxon>
    </lineage>
</organism>
<accession>A0A8T9CH70</accession>